<proteinExistence type="predicted"/>
<dbReference type="AlphaFoldDB" id="A0A2W0D1B0"/>
<accession>A0A2W0D1B0</accession>
<dbReference type="EMBL" id="PRLG01000015">
    <property type="protein sequence ID" value="PYY29711.1"/>
    <property type="molecule type" value="Genomic_DNA"/>
</dbReference>
<dbReference type="RefSeq" id="WP_181429742.1">
    <property type="nucleotide sequence ID" value="NZ_PRLG01000015.1"/>
</dbReference>
<feature type="region of interest" description="Disordered" evidence="1">
    <location>
        <begin position="74"/>
        <end position="97"/>
    </location>
</feature>
<sequence>MLNDYERKVLRILYNYKGIRRRFPTIHELTVKTGRGRADIMAALQGLIAANYITWVDKSDTANIVILEGWERENEQPKPPATSRFERSNDISYWTEY</sequence>
<dbReference type="Proteomes" id="UP000247459">
    <property type="component" value="Unassembled WGS sequence"/>
</dbReference>
<reference evidence="2 3" key="1">
    <citation type="submission" date="2018-01" db="EMBL/GenBank/DDBJ databases">
        <title>Genome sequence of the PGP bacterium Paenibacillus illinoisensis E3.</title>
        <authorList>
            <person name="Rolli E."/>
            <person name="Marasco R."/>
            <person name="Bessem C."/>
            <person name="Michoud G."/>
            <person name="Gaiarsa S."/>
            <person name="Borin S."/>
            <person name="Daffonchio D."/>
        </authorList>
    </citation>
    <scope>NUCLEOTIDE SEQUENCE [LARGE SCALE GENOMIC DNA]</scope>
    <source>
        <strain evidence="2 3">E3</strain>
    </source>
</reference>
<gene>
    <name evidence="2" type="ORF">PIL02S_01911</name>
</gene>
<evidence type="ECO:0000313" key="2">
    <source>
        <dbReference type="EMBL" id="PYY29711.1"/>
    </source>
</evidence>
<comment type="caution">
    <text evidence="2">The sequence shown here is derived from an EMBL/GenBank/DDBJ whole genome shotgun (WGS) entry which is preliminary data.</text>
</comment>
<evidence type="ECO:0000256" key="1">
    <source>
        <dbReference type="SAM" id="MobiDB-lite"/>
    </source>
</evidence>
<evidence type="ECO:0000313" key="3">
    <source>
        <dbReference type="Proteomes" id="UP000247459"/>
    </source>
</evidence>
<name>A0A2W0D1B0_9BACL</name>
<protein>
    <submittedName>
        <fullName evidence="2">Uncharacterized protein</fullName>
    </submittedName>
</protein>
<organism evidence="2 3">
    <name type="scientific">Paenibacillus illinoisensis</name>
    <dbReference type="NCBI Taxonomy" id="59845"/>
    <lineage>
        <taxon>Bacteria</taxon>
        <taxon>Bacillati</taxon>
        <taxon>Bacillota</taxon>
        <taxon>Bacilli</taxon>
        <taxon>Bacillales</taxon>
        <taxon>Paenibacillaceae</taxon>
        <taxon>Paenibacillus</taxon>
    </lineage>
</organism>